<dbReference type="STRING" id="1520.LF65_03925"/>
<dbReference type="AlphaFoldDB" id="A0A0B5QR12"/>
<dbReference type="RefSeq" id="WP_041898255.1">
    <property type="nucleotide sequence ID" value="NZ_CP010086.2"/>
</dbReference>
<dbReference type="SUPFAM" id="SSF51197">
    <property type="entry name" value="Clavaminate synthase-like"/>
    <property type="match status" value="1"/>
</dbReference>
<dbReference type="Gene3D" id="2.60.120.370">
    <property type="entry name" value="YhcH/YjgK/YiaL"/>
    <property type="match status" value="1"/>
</dbReference>
<evidence type="ECO:0008006" key="3">
    <source>
        <dbReference type="Google" id="ProtNLM"/>
    </source>
</evidence>
<organism evidence="1 2">
    <name type="scientific">Clostridium beijerinckii</name>
    <name type="common">Clostridium MP</name>
    <dbReference type="NCBI Taxonomy" id="1520"/>
    <lineage>
        <taxon>Bacteria</taxon>
        <taxon>Bacillati</taxon>
        <taxon>Bacillota</taxon>
        <taxon>Clostridia</taxon>
        <taxon>Eubacteriales</taxon>
        <taxon>Clostridiaceae</taxon>
        <taxon>Clostridium</taxon>
    </lineage>
</organism>
<dbReference type="InterPro" id="IPR004375">
    <property type="entry name" value="NanQ/TabA/YiaL"/>
</dbReference>
<dbReference type="PANTHER" id="PTHR34986">
    <property type="entry name" value="EVOLVED BETA-GALACTOSIDASE SUBUNIT BETA"/>
    <property type="match status" value="1"/>
</dbReference>
<dbReference type="OrthoDB" id="9792756at2"/>
<sequence length="157" mass="18095">MIFGDLNNLEIEKNIYPAAIVKALEFLKNTNFSALENGTYEIQGNEIFAKVFETETAVLDERKPETHGKFIDIQYSLDGKEIIGFARKTGEQKISENLLEKDDNVFYENDIKDEIYLKMNPGAFAIFFPYDVHRPACNYEKNEKIRKVVIKVSVNCL</sequence>
<dbReference type="EMBL" id="CP010086">
    <property type="protein sequence ID" value="AJH00473.1"/>
    <property type="molecule type" value="Genomic_DNA"/>
</dbReference>
<dbReference type="Proteomes" id="UP000031866">
    <property type="component" value="Chromosome"/>
</dbReference>
<evidence type="ECO:0000313" key="2">
    <source>
        <dbReference type="Proteomes" id="UP000031866"/>
    </source>
</evidence>
<protein>
    <recommendedName>
        <fullName evidence="3">YhcH/YjgK/YiaL family protein</fullName>
    </recommendedName>
</protein>
<proteinExistence type="predicted"/>
<accession>A0A0B5QR12</accession>
<dbReference type="KEGG" id="cbei:LF65_03925"/>
<evidence type="ECO:0000313" key="1">
    <source>
        <dbReference type="EMBL" id="AJH00473.1"/>
    </source>
</evidence>
<dbReference type="GO" id="GO:0005829">
    <property type="term" value="C:cytosol"/>
    <property type="evidence" value="ECO:0007669"/>
    <property type="project" value="TreeGrafter"/>
</dbReference>
<gene>
    <name evidence="1" type="ORF">LF65_03925</name>
</gene>
<dbReference type="Pfam" id="PF04074">
    <property type="entry name" value="DUF386"/>
    <property type="match status" value="1"/>
</dbReference>
<name>A0A0B5QR12_CLOBE</name>
<dbReference type="NCBIfam" id="TIGR00022">
    <property type="entry name" value="YhcH/YjgK/YiaL family protein"/>
    <property type="match status" value="1"/>
</dbReference>
<dbReference type="PANTHER" id="PTHR34986:SF1">
    <property type="entry name" value="PROTEIN YIAL"/>
    <property type="match status" value="1"/>
</dbReference>
<reference evidence="2" key="1">
    <citation type="submission" date="2014-12" db="EMBL/GenBank/DDBJ databases">
        <title>Genome sequence of Clostridium beijerinckii strain 59B.</title>
        <authorList>
            <person name="Little G.T."/>
            <person name="Minton N.P."/>
        </authorList>
    </citation>
    <scope>NUCLEOTIDE SEQUENCE [LARGE SCALE GENOMIC DNA]</scope>
    <source>
        <strain evidence="2">59B</strain>
    </source>
</reference>
<dbReference type="InterPro" id="IPR037012">
    <property type="entry name" value="NanQ/TabA/YiaL_sf"/>
</dbReference>